<dbReference type="SUPFAM" id="SSF54534">
    <property type="entry name" value="FKBP-like"/>
    <property type="match status" value="1"/>
</dbReference>
<dbReference type="Pfam" id="PF00254">
    <property type="entry name" value="FKBP_C"/>
    <property type="match status" value="1"/>
</dbReference>
<feature type="region of interest" description="Disordered" evidence="3">
    <location>
        <begin position="92"/>
        <end position="113"/>
    </location>
</feature>
<proteinExistence type="predicted"/>
<evidence type="ECO:0000256" key="1">
    <source>
        <dbReference type="ARBA" id="ARBA00022553"/>
    </source>
</evidence>
<reference evidence="6" key="1">
    <citation type="submission" date="2017-01" db="EMBL/GenBank/DDBJ databases">
        <authorList>
            <person name="Wang Y."/>
            <person name="White M."/>
            <person name="Kvist S."/>
            <person name="Moncalvo J.-M."/>
        </authorList>
    </citation>
    <scope>NUCLEOTIDE SEQUENCE [LARGE SCALE GENOMIC DNA]</scope>
    <source>
        <strain evidence="6">COL-18-3</strain>
    </source>
</reference>
<dbReference type="InterPro" id="IPR046357">
    <property type="entry name" value="PPIase_dom_sf"/>
</dbReference>
<dbReference type="Pfam" id="PF18410">
    <property type="entry name" value="BTHB"/>
    <property type="match status" value="1"/>
</dbReference>
<dbReference type="CDD" id="cd21063">
    <property type="entry name" value="BTHB_FKBP25"/>
    <property type="match status" value="1"/>
</dbReference>
<dbReference type="PROSITE" id="PS50059">
    <property type="entry name" value="FKBP_PPIASE"/>
    <property type="match status" value="1"/>
</dbReference>
<dbReference type="EC" id="5.2.1.8" evidence="2"/>
<feature type="compositionally biased region" description="Low complexity" evidence="3">
    <location>
        <begin position="92"/>
        <end position="102"/>
    </location>
</feature>
<sequence>MSSVEKKWTDEQIASDAVSKKDIVEFLHSSASNKFLLENKLNGKIQNVVKTAKKPDLILAYNRLFETQQFRTEDEQDATLVKKESTNAAAATATKDASQAAANELQASQNQEAQVPKYKKTVVKRGSGTTPRKGDLVSVFYKGYFNDNKVFDTNITAKGKGDKPLKFKVGTGRVIRGWDEVLLTMQKGEKAVVNIEAEWAYGKKGVPQAGIPPNTPLNFEMELVDID</sequence>
<organism evidence="5 6">
    <name type="scientific">Zancudomyces culisetae</name>
    <name type="common">Gut fungus</name>
    <name type="synonym">Smittium culisetae</name>
    <dbReference type="NCBI Taxonomy" id="1213189"/>
    <lineage>
        <taxon>Eukaryota</taxon>
        <taxon>Fungi</taxon>
        <taxon>Fungi incertae sedis</taxon>
        <taxon>Zoopagomycota</taxon>
        <taxon>Kickxellomycotina</taxon>
        <taxon>Harpellomycetes</taxon>
        <taxon>Harpellales</taxon>
        <taxon>Legeriomycetaceae</taxon>
        <taxon>Zancudomyces</taxon>
    </lineage>
</organism>
<evidence type="ECO:0000259" key="4">
    <source>
        <dbReference type="PROSITE" id="PS50059"/>
    </source>
</evidence>
<dbReference type="GO" id="GO:0003755">
    <property type="term" value="F:peptidyl-prolyl cis-trans isomerase activity"/>
    <property type="evidence" value="ECO:0007669"/>
    <property type="project" value="UniProtKB-KW"/>
</dbReference>
<protein>
    <recommendedName>
        <fullName evidence="2">peptidylprolyl isomerase</fullName>
        <ecNumber evidence="2">5.2.1.8</ecNumber>
    </recommendedName>
</protein>
<evidence type="ECO:0000313" key="6">
    <source>
        <dbReference type="Proteomes" id="UP000188320"/>
    </source>
</evidence>
<dbReference type="Gene3D" id="1.10.720.80">
    <property type="match status" value="1"/>
</dbReference>
<gene>
    <name evidence="5" type="ORF">AX774_g401</name>
</gene>
<feature type="domain" description="PPIase FKBP-type" evidence="4">
    <location>
        <begin position="134"/>
        <end position="227"/>
    </location>
</feature>
<comment type="catalytic activity">
    <reaction evidence="2">
        <text>[protein]-peptidylproline (omega=180) = [protein]-peptidylproline (omega=0)</text>
        <dbReference type="Rhea" id="RHEA:16237"/>
        <dbReference type="Rhea" id="RHEA-COMP:10747"/>
        <dbReference type="Rhea" id="RHEA-COMP:10748"/>
        <dbReference type="ChEBI" id="CHEBI:83833"/>
        <dbReference type="ChEBI" id="CHEBI:83834"/>
        <dbReference type="EC" id="5.2.1.8"/>
    </reaction>
</comment>
<keyword evidence="2" id="KW-0697">Rotamase</keyword>
<keyword evidence="1" id="KW-0597">Phosphoprotein</keyword>
<name>A0A1R1PYL1_ZANCU</name>
<dbReference type="InterPro" id="IPR001179">
    <property type="entry name" value="PPIase_FKBP_dom"/>
</dbReference>
<accession>A0A1R1PYL1</accession>
<dbReference type="PANTHER" id="PTHR46493">
    <property type="entry name" value="PEPTIDYL-PROLYL CIS-TRANS ISOMERASE FKBP3"/>
    <property type="match status" value="1"/>
</dbReference>
<keyword evidence="2 5" id="KW-0413">Isomerase</keyword>
<evidence type="ECO:0000313" key="5">
    <source>
        <dbReference type="EMBL" id="OMH86052.1"/>
    </source>
</evidence>
<dbReference type="AlphaFoldDB" id="A0A1R1PYL1"/>
<keyword evidence="6" id="KW-1185">Reference proteome</keyword>
<dbReference type="Gene3D" id="3.10.50.40">
    <property type="match status" value="1"/>
</dbReference>
<evidence type="ECO:0000256" key="2">
    <source>
        <dbReference type="PROSITE-ProRule" id="PRU00277"/>
    </source>
</evidence>
<dbReference type="EMBL" id="LSSK01000020">
    <property type="protein sequence ID" value="OMH86052.1"/>
    <property type="molecule type" value="Genomic_DNA"/>
</dbReference>
<dbReference type="InterPro" id="IPR041200">
    <property type="entry name" value="FKBP3_BTHB"/>
</dbReference>
<comment type="caution">
    <text evidence="5">The sequence shown here is derived from an EMBL/GenBank/DDBJ whole genome shotgun (WGS) entry which is preliminary data.</text>
</comment>
<dbReference type="InterPro" id="IPR043368">
    <property type="entry name" value="FKBP3"/>
</dbReference>
<dbReference type="PANTHER" id="PTHR46493:SF1">
    <property type="entry name" value="PEPTIDYL-PROLYL CIS-TRANS ISOMERASE FKBP3"/>
    <property type="match status" value="1"/>
</dbReference>
<evidence type="ECO:0000256" key="3">
    <source>
        <dbReference type="SAM" id="MobiDB-lite"/>
    </source>
</evidence>
<dbReference type="Proteomes" id="UP000188320">
    <property type="component" value="Unassembled WGS sequence"/>
</dbReference>
<dbReference type="OrthoDB" id="1902587at2759"/>